<feature type="compositionally biased region" description="Basic and acidic residues" evidence="1">
    <location>
        <begin position="717"/>
        <end position="759"/>
    </location>
</feature>
<feature type="region of interest" description="Disordered" evidence="1">
    <location>
        <begin position="920"/>
        <end position="1063"/>
    </location>
</feature>
<name>A0A1V9Y0Q4_9ACAR</name>
<feature type="compositionally biased region" description="Polar residues" evidence="1">
    <location>
        <begin position="676"/>
        <end position="690"/>
    </location>
</feature>
<proteinExistence type="predicted"/>
<feature type="region of interest" description="Disordered" evidence="1">
    <location>
        <begin position="301"/>
        <end position="321"/>
    </location>
</feature>
<evidence type="ECO:0000313" key="2">
    <source>
        <dbReference type="EMBL" id="OQR79188.1"/>
    </source>
</evidence>
<feature type="region of interest" description="Disordered" evidence="1">
    <location>
        <begin position="671"/>
        <end position="796"/>
    </location>
</feature>
<feature type="region of interest" description="Disordered" evidence="1">
    <location>
        <begin position="1"/>
        <end position="135"/>
    </location>
</feature>
<feature type="compositionally biased region" description="Basic and acidic residues" evidence="1">
    <location>
        <begin position="920"/>
        <end position="936"/>
    </location>
</feature>
<gene>
    <name evidence="2" type="ORF">BIW11_05913</name>
</gene>
<feature type="compositionally biased region" description="Polar residues" evidence="1">
    <location>
        <begin position="63"/>
        <end position="73"/>
    </location>
</feature>
<feature type="region of interest" description="Disordered" evidence="1">
    <location>
        <begin position="337"/>
        <end position="364"/>
    </location>
</feature>
<feature type="compositionally biased region" description="Basic and acidic residues" evidence="1">
    <location>
        <begin position="301"/>
        <end position="314"/>
    </location>
</feature>
<evidence type="ECO:0000256" key="1">
    <source>
        <dbReference type="SAM" id="MobiDB-lite"/>
    </source>
</evidence>
<feature type="region of interest" description="Disordered" evidence="1">
    <location>
        <begin position="393"/>
        <end position="426"/>
    </location>
</feature>
<feature type="region of interest" description="Disordered" evidence="1">
    <location>
        <begin position="814"/>
        <end position="862"/>
    </location>
</feature>
<comment type="caution">
    <text evidence="2">The sequence shown here is derived from an EMBL/GenBank/DDBJ whole genome shotgun (WGS) entry which is preliminary data.</text>
</comment>
<sequence length="1063" mass="119191">MGLTNDTESLEESNKVSAQVPDTLNILESREAEEVQVDAVEPRDPRFDESTMLEQEFEHDCSHTVQSDATHSANADRAENISVPTRAPYKTEVERVNSTASARVRTNSSKSLTSSDKRSGPKAGSSAGERRGSEFTAKPKAVSLYKKKGSFKADNAKAPQDAVVIRNLTPDCECCNLQTINGTAARQTCNDAALGDTAPAQTMYSSLGNIPNSREFKLNNFFDRKKQFLRNSEEVHDKLCRKSTRSVQDVQSPGCKTSFEETELPRCPETGHDAESAREVKSKKNVERLLATGLSWEAESYRGKEVSHISEGPRDAGPAQETRPLSYEDIINQDIVSSQETSTQDTTSTGFSELTLDGGTSRYESSSCKCVRSVTAAHDRLSTHNGSIEYDVFNQQRSTGAGAGRSNRPASGGRLAQMENDPPRTQAVSTIDANPRVQIAIQSIQTNDRESEDIKAQGDFQKREYVSQAQTLQETGDHLIGRPRSTRNVIRGVWNSSRTQTRANDRSRSPRRVTMIRHRGRIRRPTGDRVRGKLCMFQVTRAPRAQARSRRIATRVQFRGVRRVSRIRTFGRNPPPTGIRFFSRFMARLSTSARNRRYTRAQAHYGTRTAARVETCVYFEGDTSESRSHSNQDTATSSKHFLKNQRIGRNNTRVTSQDRWTRWRPWGSRRRWRRGTQGSFGNPNRNTALNITVRVRGRSRLRGGQVHSENESSSEYQTDRDLQGDSTESDGRPRQKLGSRRDYAVGKARGGEYLDKDAHQMPQEASNGHELETQNEAEQACSKDAAPMGQASDPQTQPLWADSVMATFRSEKMIEQGSNPEDGSALKEVATREDTPSIEDTSRSIEGVKSTEISPTSEPEVPQYLTKQDETLRQIENIIPYIELSPEDEMVPEDSCLLQRPKLTDHDRKEILLVSVPLMLDRKRSLKKRDPAEGRLHRSRAGKTARDIKQDSEWITESDTDSSEGKARKKSKTAKKGRNKKQGKGRSPKDKRHATKFFPESTDSDDSFSAKQSDESNEGTNNSEGEGERPGRSKVRSTKKGARKRTRKKTRNRKKDLGDSEKN</sequence>
<feature type="compositionally biased region" description="Basic and acidic residues" evidence="1">
    <location>
        <begin position="40"/>
        <end position="49"/>
    </location>
</feature>
<feature type="compositionally biased region" description="Basic and acidic residues" evidence="1">
    <location>
        <begin position="263"/>
        <end position="280"/>
    </location>
</feature>
<dbReference type="AlphaFoldDB" id="A0A1V9Y0Q4"/>
<organism evidence="2 3">
    <name type="scientific">Tropilaelaps mercedesae</name>
    <dbReference type="NCBI Taxonomy" id="418985"/>
    <lineage>
        <taxon>Eukaryota</taxon>
        <taxon>Metazoa</taxon>
        <taxon>Ecdysozoa</taxon>
        <taxon>Arthropoda</taxon>
        <taxon>Chelicerata</taxon>
        <taxon>Arachnida</taxon>
        <taxon>Acari</taxon>
        <taxon>Parasitiformes</taxon>
        <taxon>Mesostigmata</taxon>
        <taxon>Gamasina</taxon>
        <taxon>Dermanyssoidea</taxon>
        <taxon>Laelapidae</taxon>
        <taxon>Tropilaelaps</taxon>
    </lineage>
</organism>
<feature type="region of interest" description="Disordered" evidence="1">
    <location>
        <begin position="258"/>
        <end position="280"/>
    </location>
</feature>
<evidence type="ECO:0000313" key="3">
    <source>
        <dbReference type="Proteomes" id="UP000192247"/>
    </source>
</evidence>
<feature type="compositionally biased region" description="Basic and acidic residues" evidence="1">
    <location>
        <begin position="829"/>
        <end position="843"/>
    </location>
</feature>
<keyword evidence="3" id="KW-1185">Reference proteome</keyword>
<dbReference type="InParanoid" id="A0A1V9Y0Q4"/>
<dbReference type="EMBL" id="MNPL01001404">
    <property type="protein sequence ID" value="OQR79188.1"/>
    <property type="molecule type" value="Genomic_DNA"/>
</dbReference>
<dbReference type="Proteomes" id="UP000192247">
    <property type="component" value="Unassembled WGS sequence"/>
</dbReference>
<feature type="compositionally biased region" description="Basic residues" evidence="1">
    <location>
        <begin position="967"/>
        <end position="995"/>
    </location>
</feature>
<feature type="compositionally biased region" description="Low complexity" evidence="1">
    <location>
        <begin position="105"/>
        <end position="114"/>
    </location>
</feature>
<feature type="compositionally biased region" description="Basic residues" evidence="1">
    <location>
        <begin position="1032"/>
        <end position="1054"/>
    </location>
</feature>
<feature type="compositionally biased region" description="Low complexity" evidence="1">
    <location>
        <begin position="337"/>
        <end position="352"/>
    </location>
</feature>
<protein>
    <submittedName>
        <fullName evidence="2">Uncharacterized protein</fullName>
    </submittedName>
</protein>
<accession>A0A1V9Y0Q4</accession>
<reference evidence="2 3" key="1">
    <citation type="journal article" date="2017" name="Gigascience">
        <title>Draft genome of the honey bee ectoparasitic mite, Tropilaelaps mercedesae, is shaped by the parasitic life history.</title>
        <authorList>
            <person name="Dong X."/>
            <person name="Armstrong S.D."/>
            <person name="Xia D."/>
            <person name="Makepeace B.L."/>
            <person name="Darby A.C."/>
            <person name="Kadowaki T."/>
        </authorList>
    </citation>
    <scope>NUCLEOTIDE SEQUENCE [LARGE SCALE GENOMIC DNA]</scope>
    <source>
        <strain evidence="2">Wuxi-XJTLU</strain>
    </source>
</reference>